<dbReference type="GO" id="GO:0005509">
    <property type="term" value="F:calcium ion binding"/>
    <property type="evidence" value="ECO:0007669"/>
    <property type="project" value="InterPro"/>
</dbReference>
<keyword evidence="5 12" id="KW-0106">Calcium</keyword>
<dbReference type="InterPro" id="IPR002372">
    <property type="entry name" value="PQQ_rpt_dom"/>
</dbReference>
<keyword evidence="2 11" id="KW-0349">Heme</keyword>
<comment type="caution">
    <text evidence="16">The sequence shown here is derived from an EMBL/GenBank/DDBJ whole genome shotgun (WGS) entry which is preliminary data.</text>
</comment>
<dbReference type="PROSITE" id="PS51257">
    <property type="entry name" value="PROKAR_LIPOPROTEIN"/>
    <property type="match status" value="1"/>
</dbReference>
<evidence type="ECO:0000256" key="3">
    <source>
        <dbReference type="ARBA" id="ARBA00022723"/>
    </source>
</evidence>
<dbReference type="Pfam" id="PF13442">
    <property type="entry name" value="Cytochrome_CBB3"/>
    <property type="match status" value="1"/>
</dbReference>
<feature type="chain" id="PRO_5022820892" evidence="14">
    <location>
        <begin position="25"/>
        <end position="705"/>
    </location>
</feature>
<protein>
    <submittedName>
        <fullName evidence="16">PQQ-dependent dehydrogenase, methanol/ethanol family</fullName>
        <ecNumber evidence="16">1.1.2.-</ecNumber>
    </submittedName>
</protein>
<keyword evidence="3 12" id="KW-0479">Metal-binding</keyword>
<feature type="disulfide bond" evidence="13">
    <location>
        <begin position="126"/>
        <end position="127"/>
    </location>
</feature>
<dbReference type="Gene3D" id="2.140.10.10">
    <property type="entry name" value="Quinoprotein alcohol dehydrogenase-like superfamily"/>
    <property type="match status" value="1"/>
</dbReference>
<dbReference type="GO" id="GO:0030288">
    <property type="term" value="C:outer membrane-bounded periplasmic space"/>
    <property type="evidence" value="ECO:0007669"/>
    <property type="project" value="InterPro"/>
</dbReference>
<dbReference type="SUPFAM" id="SSF46626">
    <property type="entry name" value="Cytochrome c"/>
    <property type="match status" value="1"/>
</dbReference>
<keyword evidence="8 12" id="KW-0408">Iron</keyword>
<dbReference type="GO" id="GO:0016020">
    <property type="term" value="C:membrane"/>
    <property type="evidence" value="ECO:0007669"/>
    <property type="project" value="InterPro"/>
</dbReference>
<dbReference type="SMART" id="SM00564">
    <property type="entry name" value="PQQ"/>
    <property type="match status" value="5"/>
</dbReference>
<keyword evidence="7 16" id="KW-0560">Oxidoreductase</keyword>
<keyword evidence="4 14" id="KW-0732">Signal</keyword>
<keyword evidence="6 11" id="KW-0634">PQQ</keyword>
<keyword evidence="17" id="KW-1185">Reference proteome</keyword>
<evidence type="ECO:0000256" key="14">
    <source>
        <dbReference type="SAM" id="SignalP"/>
    </source>
</evidence>
<evidence type="ECO:0000256" key="7">
    <source>
        <dbReference type="ARBA" id="ARBA00023002"/>
    </source>
</evidence>
<proteinExistence type="inferred from homology"/>
<reference evidence="16 17" key="1">
    <citation type="submission" date="2019-08" db="EMBL/GenBank/DDBJ databases">
        <title>Parahaliea maris sp. nov., isolated from the surface seawater.</title>
        <authorList>
            <person name="Liu Y."/>
        </authorList>
    </citation>
    <scope>NUCLEOTIDE SEQUENCE [LARGE SCALE GENOMIC DNA]</scope>
    <source>
        <strain evidence="16 17">S2-26</strain>
    </source>
</reference>
<gene>
    <name evidence="16" type="ORF">FVW59_06740</name>
</gene>
<feature type="active site" description="Proton acceptor" evidence="10">
    <location>
        <position position="316"/>
    </location>
</feature>
<evidence type="ECO:0000256" key="10">
    <source>
        <dbReference type="PIRSR" id="PIRSR617512-1"/>
    </source>
</evidence>
<dbReference type="RefSeq" id="WP_148063452.1">
    <property type="nucleotide sequence ID" value="NZ_VRYZ01000002.1"/>
</dbReference>
<organism evidence="16 17">
    <name type="scientific">Parahaliea aestuarii</name>
    <dbReference type="NCBI Taxonomy" id="1852021"/>
    <lineage>
        <taxon>Bacteria</taxon>
        <taxon>Pseudomonadati</taxon>
        <taxon>Pseudomonadota</taxon>
        <taxon>Gammaproteobacteria</taxon>
        <taxon>Cellvibrionales</taxon>
        <taxon>Halieaceae</taxon>
        <taxon>Parahaliea</taxon>
    </lineage>
</organism>
<feature type="binding site" evidence="11">
    <location>
        <position position="176"/>
    </location>
    <ligand>
        <name>pyrroloquinoline quinone</name>
        <dbReference type="ChEBI" id="CHEBI:58442"/>
    </ligand>
</feature>
<evidence type="ECO:0000256" key="5">
    <source>
        <dbReference type="ARBA" id="ARBA00022837"/>
    </source>
</evidence>
<dbReference type="InterPro" id="IPR018391">
    <property type="entry name" value="PQQ_b-propeller_rpt"/>
</dbReference>
<dbReference type="InterPro" id="IPR011047">
    <property type="entry name" value="Quinoprotein_ADH-like_sf"/>
</dbReference>
<feature type="binding site" evidence="11">
    <location>
        <position position="343"/>
    </location>
    <ligand>
        <name>pyrroloquinoline quinone</name>
        <dbReference type="ChEBI" id="CHEBI:58442"/>
    </ligand>
</feature>
<evidence type="ECO:0000256" key="13">
    <source>
        <dbReference type="PIRSR" id="PIRSR617512-4"/>
    </source>
</evidence>
<dbReference type="GO" id="GO:0020037">
    <property type="term" value="F:heme binding"/>
    <property type="evidence" value="ECO:0007669"/>
    <property type="project" value="InterPro"/>
</dbReference>
<dbReference type="CDD" id="cd10279">
    <property type="entry name" value="PQQ_ADH_II"/>
    <property type="match status" value="1"/>
</dbReference>
<feature type="binding site" description="axial binding residue" evidence="12">
    <location>
        <position position="661"/>
    </location>
    <ligand>
        <name>heme c</name>
        <dbReference type="ChEBI" id="CHEBI:61717"/>
    </ligand>
    <ligandPart>
        <name>Fe</name>
        <dbReference type="ChEBI" id="CHEBI:18248"/>
    </ligandPart>
</feature>
<dbReference type="PROSITE" id="PS51007">
    <property type="entry name" value="CYTC"/>
    <property type="match status" value="1"/>
</dbReference>
<dbReference type="InterPro" id="IPR017512">
    <property type="entry name" value="PQQ_MeOH/EtOH_DH"/>
</dbReference>
<dbReference type="OrthoDB" id="9794322at2"/>
<feature type="binding site" evidence="12">
    <location>
        <position position="271"/>
    </location>
    <ligand>
        <name>Ca(2+)</name>
        <dbReference type="ChEBI" id="CHEBI:29108"/>
    </ligand>
</feature>
<comment type="similarity">
    <text evidence="1">Belongs to the bacterial PQQ dehydrogenase family.</text>
</comment>
<dbReference type="NCBIfam" id="TIGR03075">
    <property type="entry name" value="PQQ_enz_alc_DH"/>
    <property type="match status" value="1"/>
</dbReference>
<dbReference type="InterPro" id="IPR001479">
    <property type="entry name" value="Quinoprotein_DH_CS"/>
</dbReference>
<feature type="binding site" evidence="11">
    <location>
        <position position="132"/>
    </location>
    <ligand>
        <name>pyrroloquinoline quinone</name>
        <dbReference type="ChEBI" id="CHEBI:58442"/>
    </ligand>
</feature>
<evidence type="ECO:0000256" key="4">
    <source>
        <dbReference type="ARBA" id="ARBA00022729"/>
    </source>
</evidence>
<feature type="domain" description="Cytochrome c" evidence="15">
    <location>
        <begin position="606"/>
        <end position="684"/>
    </location>
</feature>
<feature type="binding site" description="axial binding residue" evidence="12">
    <location>
        <position position="623"/>
    </location>
    <ligand>
        <name>heme c</name>
        <dbReference type="ChEBI" id="CHEBI:61717"/>
    </ligand>
    <ligandPart>
        <name>Fe</name>
        <dbReference type="ChEBI" id="CHEBI:18248"/>
    </ligandPart>
</feature>
<name>A0A5C9A1L4_9GAMM</name>
<evidence type="ECO:0000259" key="15">
    <source>
        <dbReference type="PROSITE" id="PS51007"/>
    </source>
</evidence>
<dbReference type="Pfam" id="PF01011">
    <property type="entry name" value="PQQ"/>
    <property type="match status" value="2"/>
</dbReference>
<dbReference type="EMBL" id="VRYZ01000002">
    <property type="protein sequence ID" value="TXS93517.1"/>
    <property type="molecule type" value="Genomic_DNA"/>
</dbReference>
<dbReference type="GO" id="GO:0016614">
    <property type="term" value="F:oxidoreductase activity, acting on CH-OH group of donors"/>
    <property type="evidence" value="ECO:0007669"/>
    <property type="project" value="InterPro"/>
</dbReference>
<feature type="binding site" evidence="11">
    <location>
        <position position="80"/>
    </location>
    <ligand>
        <name>pyrroloquinoline quinone</name>
        <dbReference type="ChEBI" id="CHEBI:58442"/>
    </ligand>
</feature>
<dbReference type="GO" id="GO:0009055">
    <property type="term" value="F:electron transfer activity"/>
    <property type="evidence" value="ECO:0007669"/>
    <property type="project" value="InterPro"/>
</dbReference>
<keyword evidence="9 13" id="KW-1015">Disulfide bond</keyword>
<comment type="cofactor">
    <cofactor evidence="11">
        <name>heme c</name>
        <dbReference type="ChEBI" id="CHEBI:61717"/>
    </cofactor>
    <text evidence="11">Binds 1 heme c group per subunit.</text>
</comment>
<dbReference type="SUPFAM" id="SSF50998">
    <property type="entry name" value="Quinoprotein alcohol dehydrogenase-like"/>
    <property type="match status" value="1"/>
</dbReference>
<feature type="signal peptide" evidence="14">
    <location>
        <begin position="1"/>
        <end position="24"/>
    </location>
</feature>
<evidence type="ECO:0000256" key="6">
    <source>
        <dbReference type="ARBA" id="ARBA00022891"/>
    </source>
</evidence>
<evidence type="ECO:0000256" key="1">
    <source>
        <dbReference type="ARBA" id="ARBA00008156"/>
    </source>
</evidence>
<evidence type="ECO:0000256" key="2">
    <source>
        <dbReference type="ARBA" id="ARBA00022617"/>
    </source>
</evidence>
<feature type="binding site" description="covalent" evidence="11">
    <location>
        <position position="619"/>
    </location>
    <ligand>
        <name>heme c</name>
        <dbReference type="ChEBI" id="CHEBI:61717"/>
    </ligand>
</feature>
<dbReference type="AlphaFoldDB" id="A0A5C9A1L4"/>
<feature type="binding site" evidence="12">
    <location>
        <position position="316"/>
    </location>
    <ligand>
        <name>Ca(2+)</name>
        <dbReference type="ChEBI" id="CHEBI:29108"/>
    </ligand>
</feature>
<evidence type="ECO:0000256" key="9">
    <source>
        <dbReference type="ARBA" id="ARBA00023157"/>
    </source>
</evidence>
<evidence type="ECO:0000256" key="12">
    <source>
        <dbReference type="PIRSR" id="PIRSR617512-3"/>
    </source>
</evidence>
<dbReference type="PANTHER" id="PTHR32303">
    <property type="entry name" value="QUINOPROTEIN ALCOHOL DEHYDROGENASE (CYTOCHROME C)"/>
    <property type="match status" value="1"/>
</dbReference>
<evidence type="ECO:0000313" key="16">
    <source>
        <dbReference type="EMBL" id="TXS93517.1"/>
    </source>
</evidence>
<dbReference type="Gene3D" id="1.10.760.10">
    <property type="entry name" value="Cytochrome c-like domain"/>
    <property type="match status" value="1"/>
</dbReference>
<dbReference type="InterPro" id="IPR036909">
    <property type="entry name" value="Cyt_c-like_dom_sf"/>
</dbReference>
<dbReference type="PROSITE" id="PS00364">
    <property type="entry name" value="BACTERIAL_PQQ_2"/>
    <property type="match status" value="1"/>
</dbReference>
<comment type="cofactor">
    <cofactor evidence="12">
        <name>Ca(2+)</name>
        <dbReference type="ChEBI" id="CHEBI:29108"/>
    </cofactor>
    <text evidence="12">Binds 1 Ca(2+) ion per subunit.</text>
</comment>
<feature type="binding site" evidence="11">
    <location>
        <position position="251"/>
    </location>
    <ligand>
        <name>pyrroloquinoline quinone</name>
        <dbReference type="ChEBI" id="CHEBI:58442"/>
    </ligand>
</feature>
<evidence type="ECO:0000256" key="11">
    <source>
        <dbReference type="PIRSR" id="PIRSR617512-2"/>
    </source>
</evidence>
<dbReference type="EC" id="1.1.2.-" evidence="16"/>
<dbReference type="InterPro" id="IPR009056">
    <property type="entry name" value="Cyt_c-like_dom"/>
</dbReference>
<comment type="cofactor">
    <cofactor evidence="11">
        <name>pyrroloquinoline quinone</name>
        <dbReference type="ChEBI" id="CHEBI:58442"/>
    </cofactor>
    <text evidence="11">Binds 1 PQQ group per subunit.</text>
</comment>
<feature type="binding site" evidence="12">
    <location>
        <position position="194"/>
    </location>
    <ligand>
        <name>Ca(2+)</name>
        <dbReference type="ChEBI" id="CHEBI:29108"/>
    </ligand>
</feature>
<accession>A0A5C9A1L4</accession>
<evidence type="ECO:0000313" key="17">
    <source>
        <dbReference type="Proteomes" id="UP000321933"/>
    </source>
</evidence>
<sequence length="705" mass="76422">MLHRIAAALAVSGAVMLSACDPEAAPVEIAAQAKPDVEWRQHGLDNAETRYSPLADIDSGNVDELGLDWYFDYPTSRGLEATPLVVDGVIYTTGSWSMVFAHDAKTGKLLWFYDPQVPREWAVHLCCDVVNRGVAYRDGNLYFGTLDGRLISLEAASGTLRWSVQTTDRERPYSITGAPRIVDDKVIIGNGGSELGVRGYVSAYRVADGEMAWRFYTVPGNPEEGFESPAMAKAAQTWGGGEWWKIGGGGTVWDSMAYDPQLNLLYVGVGNGSPWNQQIRSPGGGDNLYLSSIVALNPDDGSYVWHYQTTPGESWDYTATQHMILADLEIDGQPRKVIMQAPKNGFFYVLDRATGELLSAEPYATVTWASHIDMASGRPVENPAARYKGETSGLQLPGPIGGHNWHPMSYSPDTGLVYIPRQDVPWVYATDENFRFRKGYWNTGTDNLAASLPDDPAVRGAVLGAVKGGILAWDPVAAKPRWEVEHAGPWNGGMLSTAGDLLFQGNAEGQLVAYRSATGERLWDFDAQTGIVAPPVTYRLDGVQYVAVVAGWGGALALVGGEALTAGPIPNRSRLLVFRLGGNDTLPPVEQETLVFSPPGLSGDAAQVEQGKQLYLTYCVYCHGDAAVSGGATPDLRTLDAARHEQWLAIVLGGLHWESGMVGFAGELERPQAEAIQQYVIERAHLASDRQTGRDAEQEAEQKAE</sequence>
<feature type="binding site" description="covalent" evidence="11">
    <location>
        <position position="622"/>
    </location>
    <ligand>
        <name>heme c</name>
        <dbReference type="ChEBI" id="CHEBI:61717"/>
    </ligand>
</feature>
<evidence type="ECO:0000256" key="8">
    <source>
        <dbReference type="ARBA" id="ARBA00023004"/>
    </source>
</evidence>
<dbReference type="Proteomes" id="UP000321933">
    <property type="component" value="Unassembled WGS sequence"/>
</dbReference>
<feature type="binding site" evidence="11">
    <location>
        <begin position="404"/>
        <end position="405"/>
    </location>
    <ligand>
        <name>pyrroloquinoline quinone</name>
        <dbReference type="ChEBI" id="CHEBI:58442"/>
    </ligand>
</feature>